<dbReference type="InterPro" id="IPR050266">
    <property type="entry name" value="AB_hydrolase_sf"/>
</dbReference>
<protein>
    <submittedName>
        <fullName evidence="2">Alpha/beta fold hydrolase</fullName>
    </submittedName>
</protein>
<dbReference type="Gene3D" id="3.40.50.1820">
    <property type="entry name" value="alpha/beta hydrolase"/>
    <property type="match status" value="1"/>
</dbReference>
<accession>A0ABX7FFQ8</accession>
<evidence type="ECO:0000313" key="2">
    <source>
        <dbReference type="EMBL" id="QRF68936.1"/>
    </source>
</evidence>
<feature type="domain" description="AB hydrolase-1" evidence="1">
    <location>
        <begin position="24"/>
        <end position="273"/>
    </location>
</feature>
<dbReference type="PANTHER" id="PTHR43798">
    <property type="entry name" value="MONOACYLGLYCEROL LIPASE"/>
    <property type="match status" value="1"/>
</dbReference>
<dbReference type="SUPFAM" id="SSF53474">
    <property type="entry name" value="alpha/beta-Hydrolases"/>
    <property type="match status" value="1"/>
</dbReference>
<gene>
    <name evidence="2" type="ORF">GQA70_21455</name>
</gene>
<dbReference type="GO" id="GO:0016787">
    <property type="term" value="F:hydrolase activity"/>
    <property type="evidence" value="ECO:0007669"/>
    <property type="project" value="UniProtKB-KW"/>
</dbReference>
<keyword evidence="2" id="KW-0378">Hydrolase</keyword>
<proteinExistence type="predicted"/>
<reference evidence="2 3" key="1">
    <citation type="submission" date="2019-12" db="EMBL/GenBank/DDBJ databases">
        <title>Complete Genome Sequence of a Quorum-Sensing Bacterium,Rhodobacteraceae bacterium C31, Isolated from a marine microalgae symbiotic bacteria.</title>
        <authorList>
            <person name="Zhang Y."/>
        </authorList>
    </citation>
    <scope>NUCLEOTIDE SEQUENCE [LARGE SCALE GENOMIC DNA]</scope>
    <source>
        <strain evidence="2 3">C31</strain>
        <plasmid evidence="2 3">p-SCP3</plasmid>
    </source>
</reference>
<organism evidence="2 3">
    <name type="scientific">Ponticoccus alexandrii</name>
    <dbReference type="NCBI Taxonomy" id="1943633"/>
    <lineage>
        <taxon>Bacteria</taxon>
        <taxon>Pseudomonadati</taxon>
        <taxon>Pseudomonadota</taxon>
        <taxon>Alphaproteobacteria</taxon>
        <taxon>Rhodobacterales</taxon>
        <taxon>Roseobacteraceae</taxon>
        <taxon>Ponticoccus</taxon>
    </lineage>
</organism>
<dbReference type="EMBL" id="CP047169">
    <property type="protein sequence ID" value="QRF68936.1"/>
    <property type="molecule type" value="Genomic_DNA"/>
</dbReference>
<evidence type="ECO:0000259" key="1">
    <source>
        <dbReference type="Pfam" id="PF00561"/>
    </source>
</evidence>
<dbReference type="PANTHER" id="PTHR43798:SF33">
    <property type="entry name" value="HYDROLASE, PUTATIVE (AFU_ORTHOLOGUE AFUA_2G14860)-RELATED"/>
    <property type="match status" value="1"/>
</dbReference>
<dbReference type="Pfam" id="PF00561">
    <property type="entry name" value="Abhydrolase_1"/>
    <property type="match status" value="1"/>
</dbReference>
<keyword evidence="2" id="KW-0614">Plasmid</keyword>
<dbReference type="InterPro" id="IPR029058">
    <property type="entry name" value="AB_hydrolase_fold"/>
</dbReference>
<dbReference type="PRINTS" id="PR00111">
    <property type="entry name" value="ABHYDROLASE"/>
</dbReference>
<evidence type="ECO:0000313" key="3">
    <source>
        <dbReference type="Proteomes" id="UP000596387"/>
    </source>
</evidence>
<keyword evidence="3" id="KW-1185">Reference proteome</keyword>
<name>A0ABX7FFQ8_9RHOB</name>
<dbReference type="Proteomes" id="UP000596387">
    <property type="component" value="Plasmid p-SCP3"/>
</dbReference>
<dbReference type="RefSeq" id="WP_023850033.1">
    <property type="nucleotide sequence ID" value="NZ_CP047169.1"/>
</dbReference>
<sequence length="296" mass="32822">MQENFINVGAIRTRYLSEGSGGTPIVFVHGGTIGDVSSASNAEDFEPLIAEIGKDRLAIAVDRLGQGYTDNPSEDEVIGWTMKGSVQHFIAFLEELGKGPYHLVGHSRGGYVVTRTTLERPDLVASLTIGDSNTVAPGGARNEGIHLRNPHKPGTREAMEFTTNAYYFSPETLSSASIDKKLEILATPKIRKAIARMGPGGYRVKHFLPDLAKDREELFMRLANEPLQRRVQILWAYNDPTAPIEMGYSLFELIAKHQPRTSIQIVNQSGHSLYRERFENFIRVLKDHLEGVTDGC</sequence>
<dbReference type="InterPro" id="IPR000073">
    <property type="entry name" value="AB_hydrolase_1"/>
</dbReference>
<geneLocation type="plasmid" evidence="2 3">
    <name>p-SCP3</name>
</geneLocation>